<evidence type="ECO:0000313" key="1">
    <source>
        <dbReference type="EnsemblMetazoa" id="Aqu2.1.13029_001"/>
    </source>
</evidence>
<evidence type="ECO:0008006" key="2">
    <source>
        <dbReference type="Google" id="ProtNLM"/>
    </source>
</evidence>
<accession>A0A1X7TEG6</accession>
<dbReference type="EnsemblMetazoa" id="Aqu2.1.13029_001">
    <property type="protein sequence ID" value="Aqu2.1.13029_001"/>
    <property type="gene ID" value="Aqu2.1.13029"/>
</dbReference>
<name>A0A1X7TEG6_AMPQE</name>
<dbReference type="InParanoid" id="A0A1X7TEG6"/>
<dbReference type="PANTHER" id="PTHR47642">
    <property type="entry name" value="ATP-DEPENDENT DNA HELICASE"/>
    <property type="match status" value="1"/>
</dbReference>
<sequence length="279" mass="32377">MPHKRKRNLTKKLSEVEEIAANDPSTEDFYGKGIVTHFYPNRAQQYKEYCLYDFVAKLTYKGKNKNGKRIYRPLQKERLPNFIDFDVYKENQKDSFYYAIILLFVPFRNEDELVHDGETVQEAFNCHIVDRERCVEANEKFRKLLKCREKLKHIQDTRAANREEENDVEDDDPQLMGPIKDAMNDASKALVKSLWATLTKQTCAVCTPTGLGAYNVGGVTAHKLFQLPIEHDGQCASYWSIPKASHKVMKTELQDRKMVIIDEVSMVSSLNLTYIHENE</sequence>
<protein>
    <recommendedName>
        <fullName evidence="2">ATP-dependent DNA helicase</fullName>
    </recommendedName>
</protein>
<dbReference type="eggNOG" id="KOG0987">
    <property type="taxonomic scope" value="Eukaryota"/>
</dbReference>
<dbReference type="Gene3D" id="3.40.50.300">
    <property type="entry name" value="P-loop containing nucleotide triphosphate hydrolases"/>
    <property type="match status" value="1"/>
</dbReference>
<dbReference type="PANTHER" id="PTHR47642:SF5">
    <property type="entry name" value="ATP-DEPENDENT DNA HELICASE"/>
    <property type="match status" value="1"/>
</dbReference>
<dbReference type="AlphaFoldDB" id="A0A1X7TEG6"/>
<dbReference type="InterPro" id="IPR051055">
    <property type="entry name" value="PIF1_helicase"/>
</dbReference>
<dbReference type="InterPro" id="IPR027417">
    <property type="entry name" value="P-loop_NTPase"/>
</dbReference>
<proteinExistence type="predicted"/>
<reference evidence="1" key="1">
    <citation type="submission" date="2017-05" db="UniProtKB">
        <authorList>
            <consortium name="EnsemblMetazoa"/>
        </authorList>
    </citation>
    <scope>IDENTIFICATION</scope>
</reference>
<organism evidence="1">
    <name type="scientific">Amphimedon queenslandica</name>
    <name type="common">Sponge</name>
    <dbReference type="NCBI Taxonomy" id="400682"/>
    <lineage>
        <taxon>Eukaryota</taxon>
        <taxon>Metazoa</taxon>
        <taxon>Porifera</taxon>
        <taxon>Demospongiae</taxon>
        <taxon>Heteroscleromorpha</taxon>
        <taxon>Haplosclerida</taxon>
        <taxon>Niphatidae</taxon>
        <taxon>Amphimedon</taxon>
    </lineage>
</organism>